<dbReference type="PRINTS" id="PR00123">
    <property type="entry name" value="ATPASEA"/>
</dbReference>
<feature type="transmembrane region" description="Helical" evidence="12">
    <location>
        <begin position="45"/>
        <end position="65"/>
    </location>
</feature>
<evidence type="ECO:0000256" key="7">
    <source>
        <dbReference type="ARBA" id="ARBA00022989"/>
    </source>
</evidence>
<keyword evidence="5 12" id="KW-0812">Transmembrane</keyword>
<dbReference type="Gene3D" id="1.20.120.220">
    <property type="entry name" value="ATP synthase, F0 complex, subunit A"/>
    <property type="match status" value="1"/>
</dbReference>
<sequence>MMLLNLFTIFDPNTFILSMNWISTMLVLMIIPQMYWLFKSRFMMMLFNLLLILCYEFKIILSMKFNLNNLIYFMVLFMYIMMNNFMGLFPYIFTSSSHLVYSMVFSLSMWLGLMLFGWLKNFNFMMAHLVPMGTPFILMFFMVFIELLSMIIRPMTLCVRLTANMIAGHLLLTLLSLFIPNSFLLYLLMLMVQLMLLLLEMSVSLIQAYVFVILMILYLKETN</sequence>
<geneLocation type="mitochondrion" evidence="13"/>
<proteinExistence type="inferred from homology"/>
<comment type="similarity">
    <text evidence="2">Belongs to the ATPase A chain family.</text>
</comment>
<evidence type="ECO:0000256" key="4">
    <source>
        <dbReference type="ARBA" id="ARBA00022547"/>
    </source>
</evidence>
<keyword evidence="9 12" id="KW-0472">Membrane</keyword>
<keyword evidence="6" id="KW-0375">Hydrogen ion transport</keyword>
<protein>
    <recommendedName>
        <fullName evidence="11">ATP synthase subunit a</fullName>
    </recommendedName>
</protein>
<dbReference type="CTD" id="4508"/>
<feature type="transmembrane region" description="Helical" evidence="12">
    <location>
        <begin position="20"/>
        <end position="38"/>
    </location>
</feature>
<feature type="transmembrane region" description="Helical" evidence="12">
    <location>
        <begin position="71"/>
        <end position="92"/>
    </location>
</feature>
<evidence type="ECO:0000256" key="1">
    <source>
        <dbReference type="ARBA" id="ARBA00004141"/>
    </source>
</evidence>
<dbReference type="RefSeq" id="YP_009728663.1">
    <property type="nucleotide sequence ID" value="NC_045903.1"/>
</dbReference>
<dbReference type="GO" id="GO:0005743">
    <property type="term" value="C:mitochondrial inner membrane"/>
    <property type="evidence" value="ECO:0007669"/>
    <property type="project" value="UniProtKB-SubCell"/>
</dbReference>
<keyword evidence="10" id="KW-0066">ATP synthesis</keyword>
<evidence type="ECO:0000256" key="9">
    <source>
        <dbReference type="ARBA" id="ARBA00023136"/>
    </source>
</evidence>
<dbReference type="AlphaFoldDB" id="A0A6B9XMJ9"/>
<evidence type="ECO:0000256" key="11">
    <source>
        <dbReference type="RuleBase" id="RU004450"/>
    </source>
</evidence>
<keyword evidence="7 12" id="KW-1133">Transmembrane helix</keyword>
<keyword evidence="13" id="KW-0496">Mitochondrion</keyword>
<evidence type="ECO:0000256" key="10">
    <source>
        <dbReference type="ARBA" id="ARBA00023310"/>
    </source>
</evidence>
<keyword evidence="4" id="KW-0138">CF(0)</keyword>
<gene>
    <name evidence="13" type="primary">ATP6</name>
</gene>
<evidence type="ECO:0000256" key="2">
    <source>
        <dbReference type="ARBA" id="ARBA00006810"/>
    </source>
</evidence>
<dbReference type="InterPro" id="IPR045083">
    <property type="entry name" value="ATP_synth_F0_asu_bact/mt"/>
</dbReference>
<feature type="transmembrane region" description="Helical" evidence="12">
    <location>
        <begin position="125"/>
        <end position="145"/>
    </location>
</feature>
<name>A0A6B9XMJ9_9HYME</name>
<reference evidence="13" key="1">
    <citation type="submission" date="2019-12" db="EMBL/GenBank/DDBJ databases">
        <title>The complete mitochondrial genome of Asobara japonica (Hymenoptera: Braconidae).</title>
        <authorList>
            <person name="Zhang X."/>
            <person name="Zhu J.C."/>
            <person name="Zhang Q.C."/>
        </authorList>
    </citation>
    <scope>NUCLEOTIDE SEQUENCE</scope>
</reference>
<dbReference type="CDD" id="cd00310">
    <property type="entry name" value="ATP-synt_Fo_a_6"/>
    <property type="match status" value="1"/>
</dbReference>
<dbReference type="InterPro" id="IPR035908">
    <property type="entry name" value="F0_ATP_A_sf"/>
</dbReference>
<keyword evidence="8" id="KW-0406">Ion transport</keyword>
<dbReference type="GeneID" id="43958561"/>
<evidence type="ECO:0000256" key="8">
    <source>
        <dbReference type="ARBA" id="ARBA00023065"/>
    </source>
</evidence>
<evidence type="ECO:0000256" key="6">
    <source>
        <dbReference type="ARBA" id="ARBA00022781"/>
    </source>
</evidence>
<dbReference type="Pfam" id="PF00119">
    <property type="entry name" value="ATP-synt_A"/>
    <property type="match status" value="1"/>
</dbReference>
<keyword evidence="3" id="KW-0813">Transport</keyword>
<dbReference type="PANTHER" id="PTHR11410:SF0">
    <property type="entry name" value="ATP SYNTHASE SUBUNIT A"/>
    <property type="match status" value="1"/>
</dbReference>
<dbReference type="GO" id="GO:0045259">
    <property type="term" value="C:proton-transporting ATP synthase complex"/>
    <property type="evidence" value="ECO:0007669"/>
    <property type="project" value="UniProtKB-KW"/>
</dbReference>
<evidence type="ECO:0000256" key="12">
    <source>
        <dbReference type="SAM" id="Phobius"/>
    </source>
</evidence>
<dbReference type="SUPFAM" id="SSF81336">
    <property type="entry name" value="F1F0 ATP synthase subunit A"/>
    <property type="match status" value="1"/>
</dbReference>
<evidence type="ECO:0000256" key="3">
    <source>
        <dbReference type="ARBA" id="ARBA00022448"/>
    </source>
</evidence>
<comment type="subcellular location">
    <subcellularLocation>
        <location evidence="1">Membrane</location>
        <topology evidence="1">Multi-pass membrane protein</topology>
    </subcellularLocation>
    <subcellularLocation>
        <location evidence="11">Mitochondrion inner membrane</location>
        <topology evidence="11">Multi-pass membrane protein</topology>
    </subcellularLocation>
</comment>
<feature type="transmembrane region" description="Helical" evidence="12">
    <location>
        <begin position="185"/>
        <end position="218"/>
    </location>
</feature>
<dbReference type="PANTHER" id="PTHR11410">
    <property type="entry name" value="ATP SYNTHASE SUBUNIT A"/>
    <property type="match status" value="1"/>
</dbReference>
<evidence type="ECO:0000313" key="13">
    <source>
        <dbReference type="EMBL" id="QHR84919.1"/>
    </source>
</evidence>
<dbReference type="GO" id="GO:0046933">
    <property type="term" value="F:proton-transporting ATP synthase activity, rotational mechanism"/>
    <property type="evidence" value="ECO:0007669"/>
    <property type="project" value="TreeGrafter"/>
</dbReference>
<feature type="transmembrane region" description="Helical" evidence="12">
    <location>
        <begin position="99"/>
        <end position="119"/>
    </location>
</feature>
<accession>A0A6B9XMJ9</accession>
<dbReference type="NCBIfam" id="TIGR01131">
    <property type="entry name" value="ATP_synt_6_or_A"/>
    <property type="match status" value="1"/>
</dbReference>
<dbReference type="EMBL" id="MN882556">
    <property type="protein sequence ID" value="QHR84919.1"/>
    <property type="molecule type" value="Genomic_DNA"/>
</dbReference>
<dbReference type="InterPro" id="IPR000568">
    <property type="entry name" value="ATP_synth_F0_asu"/>
</dbReference>
<organism evidence="13">
    <name type="scientific">Asobara japonica</name>
    <dbReference type="NCBI Taxonomy" id="554476"/>
    <lineage>
        <taxon>Eukaryota</taxon>
        <taxon>Metazoa</taxon>
        <taxon>Ecdysozoa</taxon>
        <taxon>Arthropoda</taxon>
        <taxon>Hexapoda</taxon>
        <taxon>Insecta</taxon>
        <taxon>Pterygota</taxon>
        <taxon>Neoptera</taxon>
        <taxon>Endopterygota</taxon>
        <taxon>Hymenoptera</taxon>
        <taxon>Apocrita</taxon>
        <taxon>Ichneumonoidea</taxon>
        <taxon>Braconidae</taxon>
        <taxon>Alysiinae</taxon>
        <taxon>Asobara</taxon>
    </lineage>
</organism>
<evidence type="ECO:0000256" key="5">
    <source>
        <dbReference type="ARBA" id="ARBA00022692"/>
    </source>
</evidence>